<protein>
    <submittedName>
        <fullName evidence="2">Uncharacterized protein</fullName>
    </submittedName>
</protein>
<evidence type="ECO:0000313" key="3">
    <source>
        <dbReference type="Proteomes" id="UP001225498"/>
    </source>
</evidence>
<organism evidence="2 3">
    <name type="scientific">Stenotrophomonas maltophilia</name>
    <name type="common">Pseudomonas maltophilia</name>
    <name type="synonym">Xanthomonas maltophilia</name>
    <dbReference type="NCBI Taxonomy" id="40324"/>
    <lineage>
        <taxon>Bacteria</taxon>
        <taxon>Pseudomonadati</taxon>
        <taxon>Pseudomonadota</taxon>
        <taxon>Gammaproteobacteria</taxon>
        <taxon>Lysobacterales</taxon>
        <taxon>Lysobacteraceae</taxon>
        <taxon>Stenotrophomonas</taxon>
        <taxon>Stenotrophomonas maltophilia group</taxon>
    </lineage>
</organism>
<name>A0AAI9CFL2_STEMA</name>
<dbReference type="Gene3D" id="3.60.15.10">
    <property type="entry name" value="Ribonuclease Z/Hydroxyacylglutathione hydrolase-like"/>
    <property type="match status" value="1"/>
</dbReference>
<dbReference type="RefSeq" id="WP_049450193.1">
    <property type="nucleotide sequence ID" value="NZ_JAXRUY010000014.1"/>
</dbReference>
<evidence type="ECO:0000256" key="1">
    <source>
        <dbReference type="SAM" id="MobiDB-lite"/>
    </source>
</evidence>
<proteinExistence type="predicted"/>
<dbReference type="AlphaFoldDB" id="A0AAI9CFL2"/>
<reference evidence="2" key="1">
    <citation type="submission" date="2023-08" db="EMBL/GenBank/DDBJ databases">
        <authorList>
            <consortium name="Clinical and Environmental Microbiology Branch: Whole genome sequencing antimicrobial resistance pathogens in the healthcare setting"/>
        </authorList>
    </citation>
    <scope>NUCLEOTIDE SEQUENCE</scope>
    <source>
        <strain evidence="2">2023CJ-00293</strain>
    </source>
</reference>
<dbReference type="InterPro" id="IPR036866">
    <property type="entry name" value="RibonucZ/Hydroxyglut_hydro"/>
</dbReference>
<evidence type="ECO:0000313" key="2">
    <source>
        <dbReference type="EMBL" id="EKZ1925729.1"/>
    </source>
</evidence>
<feature type="region of interest" description="Disordered" evidence="1">
    <location>
        <begin position="396"/>
        <end position="418"/>
    </location>
</feature>
<accession>A0AAI9CFL2</accession>
<sequence length="448" mass="49060">MNPHFSAETPERPQPKSLYAQVDFIETLGEGLALVGFDGVDTEWFAEFTERYGLNDNAASANANACEEFFREAPLFHLQLTMFFDEANRRFRPRTKHWLLLEISDEGQLFGQLYPTLFSPAQTVEFNAFRLPLMNRRSQQLNTFALLPAQTSMPQTRPTPLHIEELAVLDVGQGSANALLCREGIARIYFDVGCGVYRNAATRPPNISFCQCGDPVVVLSHWDADHWAAAAVDTDLLTRTWIAPIPETIKHIVFLMNIWAAGGETILLSTSGPVRLGPGIKLVRCRGPASDRNESGLALIAEREGRRWLLPGDASYHNIPGALKRPVTGLVATHHGARVHGTGAPVPLPASDYARLAYSFGPGNTHGIYGVSHPRPAGVHAYDAAGWTHTSWSVTTPGKAKVGRPGHARATGQHPSKHLKGIRIGWIEPTKALPHLTSCPDAMPLTQT</sequence>
<dbReference type="SUPFAM" id="SSF56281">
    <property type="entry name" value="Metallo-hydrolase/oxidoreductase"/>
    <property type="match status" value="1"/>
</dbReference>
<gene>
    <name evidence="2" type="ORF">REH87_000700</name>
</gene>
<comment type="caution">
    <text evidence="2">The sequence shown here is derived from an EMBL/GenBank/DDBJ whole genome shotgun (WGS) entry which is preliminary data.</text>
</comment>
<dbReference type="Proteomes" id="UP001225498">
    <property type="component" value="Unassembled WGS sequence"/>
</dbReference>
<dbReference type="EMBL" id="ABLTIR010000009">
    <property type="protein sequence ID" value="EKZ1925729.1"/>
    <property type="molecule type" value="Genomic_DNA"/>
</dbReference>